<reference evidence="3 4" key="1">
    <citation type="submission" date="2018-02" db="EMBL/GenBank/DDBJ databases">
        <title>novel marine gammaproteobacteria from coastal saline agro ecosystem.</title>
        <authorList>
            <person name="Krishnan R."/>
            <person name="Ramesh Kumar N."/>
        </authorList>
    </citation>
    <scope>NUCLEOTIDE SEQUENCE [LARGE SCALE GENOMIC DNA]</scope>
    <source>
        <strain evidence="3 4">228</strain>
    </source>
</reference>
<keyword evidence="1" id="KW-0812">Transmembrane</keyword>
<comment type="caution">
    <text evidence="3">The sequence shown here is derived from an EMBL/GenBank/DDBJ whole genome shotgun (WGS) entry which is preliminary data.</text>
</comment>
<evidence type="ECO:0000259" key="2">
    <source>
        <dbReference type="Pfam" id="PF02470"/>
    </source>
</evidence>
<evidence type="ECO:0000313" key="4">
    <source>
        <dbReference type="Proteomes" id="UP000238196"/>
    </source>
</evidence>
<proteinExistence type="predicted"/>
<gene>
    <name evidence="3" type="ORF">C4K68_03155</name>
</gene>
<organism evidence="3 4">
    <name type="scientific">Proteobacteria bacterium 228</name>
    <dbReference type="NCBI Taxonomy" id="2083153"/>
    <lineage>
        <taxon>Bacteria</taxon>
        <taxon>Pseudomonadati</taxon>
        <taxon>Pseudomonadota</taxon>
    </lineage>
</organism>
<dbReference type="Proteomes" id="UP000238196">
    <property type="component" value="Unassembled WGS sequence"/>
</dbReference>
<name>A0A2S5KW25_9PROT</name>
<evidence type="ECO:0000313" key="3">
    <source>
        <dbReference type="EMBL" id="PPC78852.1"/>
    </source>
</evidence>
<dbReference type="InterPro" id="IPR052336">
    <property type="entry name" value="MlaD_Phospholipid_Transporter"/>
</dbReference>
<dbReference type="PANTHER" id="PTHR33371">
    <property type="entry name" value="INTERMEMBRANE PHOSPHOLIPID TRANSPORT SYSTEM BINDING PROTEIN MLAD-RELATED"/>
    <property type="match status" value="1"/>
</dbReference>
<dbReference type="Pfam" id="PF02470">
    <property type="entry name" value="MlaD"/>
    <property type="match status" value="1"/>
</dbReference>
<dbReference type="OrthoDB" id="9806984at2"/>
<keyword evidence="1" id="KW-1133">Transmembrane helix</keyword>
<dbReference type="AlphaFoldDB" id="A0A2S5KW25"/>
<dbReference type="Gene3D" id="1.20.58.60">
    <property type="match status" value="1"/>
</dbReference>
<dbReference type="PANTHER" id="PTHR33371:SF4">
    <property type="entry name" value="INTERMEMBRANE PHOSPHOLIPID TRANSPORT SYSTEM BINDING PROTEIN MLAD"/>
    <property type="match status" value="1"/>
</dbReference>
<sequence length="310" mass="32576">MQRQRSVLIGLFIAGTCLLLGAGMLLMGAGALFEHKQRALIYFERSVSGLQVGAPVSFRGVTVGQVEHIALQLQGASLTARIAVVIALSDEHLQVAGATASPYLHELIAQGLSATLQSQSLVTGQSMIELDVASPGVTTAPVREAEGLLLIPTVPSDMEVLKDQLSSLPLAQTLQAAQQALQAMTQLSGEISQTAGHTNELIQSAHTLLTSADQQLGLTAVQLRQLMAGVQQQLAGRGQELSVTLQHIDQAATALDTLTANLNAAMAPRSSTRHDLDSGLRDLAAAAASLRSFSSQLERNPNTLLMGAKR</sequence>
<dbReference type="InterPro" id="IPR003399">
    <property type="entry name" value="Mce/MlaD"/>
</dbReference>
<protein>
    <recommendedName>
        <fullName evidence="2">Mce/MlaD domain-containing protein</fullName>
    </recommendedName>
</protein>
<keyword evidence="1" id="KW-0472">Membrane</keyword>
<feature type="transmembrane region" description="Helical" evidence="1">
    <location>
        <begin position="7"/>
        <end position="33"/>
    </location>
</feature>
<feature type="domain" description="Mce/MlaD" evidence="2">
    <location>
        <begin position="42"/>
        <end position="131"/>
    </location>
</feature>
<accession>A0A2S5KW25</accession>
<evidence type="ECO:0000256" key="1">
    <source>
        <dbReference type="SAM" id="Phobius"/>
    </source>
</evidence>
<dbReference type="EMBL" id="PRLP01000009">
    <property type="protein sequence ID" value="PPC78852.1"/>
    <property type="molecule type" value="Genomic_DNA"/>
</dbReference>